<reference evidence="4" key="1">
    <citation type="journal article" date="2018" name="Gigascience">
        <title>Genome assembly of the Pink Ipe (Handroanthus impetiginosus, Bignoniaceae), a highly valued, ecologically keystone Neotropical timber forest tree.</title>
        <authorList>
            <person name="Silva-Junior O.B."/>
            <person name="Grattapaglia D."/>
            <person name="Novaes E."/>
            <person name="Collevatti R.G."/>
        </authorList>
    </citation>
    <scope>NUCLEOTIDE SEQUENCE [LARGE SCALE GENOMIC DNA]</scope>
    <source>
        <strain evidence="4">cv. UFG-1</strain>
    </source>
</reference>
<evidence type="ECO:0000259" key="2">
    <source>
        <dbReference type="Pfam" id="PF07460"/>
    </source>
</evidence>
<evidence type="ECO:0000313" key="4">
    <source>
        <dbReference type="Proteomes" id="UP000231279"/>
    </source>
</evidence>
<dbReference type="Pfam" id="PF07460">
    <property type="entry name" value="NUMOD3"/>
    <property type="match status" value="1"/>
</dbReference>
<sequence>MPLLDIAISQPCSCFRNNILAFRSEAHFHNKLVGGNDGGLGFASSFSWKPFSFRKKMGENSKFGRVEVWRGGLTVKAVATLETASVTHKNEGVKGYQNVLRADVDSLRSSSSALEPQSSSEDSTEVKEREKLRRMRISKANKGCTPWNKGRKHSPETLKRIKERTRLAMQDPKVRMKLHNLGHAQSEETRMKIGVGVRLGWERR</sequence>
<dbReference type="GO" id="GO:0003677">
    <property type="term" value="F:DNA binding"/>
    <property type="evidence" value="ECO:0007669"/>
    <property type="project" value="InterPro"/>
</dbReference>
<dbReference type="OrthoDB" id="1932555at2759"/>
<feature type="compositionally biased region" description="Low complexity" evidence="1">
    <location>
        <begin position="107"/>
        <end position="121"/>
    </location>
</feature>
<feature type="domain" description="Nuclease associated modular" evidence="2">
    <location>
        <begin position="135"/>
        <end position="161"/>
    </location>
</feature>
<proteinExistence type="predicted"/>
<keyword evidence="4" id="KW-1185">Reference proteome</keyword>
<dbReference type="EMBL" id="NKXS01000976">
    <property type="protein sequence ID" value="PIN21247.1"/>
    <property type="molecule type" value="Genomic_DNA"/>
</dbReference>
<organism evidence="3 4">
    <name type="scientific">Handroanthus impetiginosus</name>
    <dbReference type="NCBI Taxonomy" id="429701"/>
    <lineage>
        <taxon>Eukaryota</taxon>
        <taxon>Viridiplantae</taxon>
        <taxon>Streptophyta</taxon>
        <taxon>Embryophyta</taxon>
        <taxon>Tracheophyta</taxon>
        <taxon>Spermatophyta</taxon>
        <taxon>Magnoliopsida</taxon>
        <taxon>eudicotyledons</taxon>
        <taxon>Gunneridae</taxon>
        <taxon>Pentapetalae</taxon>
        <taxon>asterids</taxon>
        <taxon>lamiids</taxon>
        <taxon>Lamiales</taxon>
        <taxon>Bignoniaceae</taxon>
        <taxon>Crescentiina</taxon>
        <taxon>Tabebuia alliance</taxon>
        <taxon>Handroanthus</taxon>
    </lineage>
</organism>
<protein>
    <recommendedName>
        <fullName evidence="2">Nuclease associated modular domain-containing protein</fullName>
    </recommendedName>
</protein>
<dbReference type="AlphaFoldDB" id="A0A2G9HUQ5"/>
<dbReference type="Proteomes" id="UP000231279">
    <property type="component" value="Unassembled WGS sequence"/>
</dbReference>
<evidence type="ECO:0000256" key="1">
    <source>
        <dbReference type="SAM" id="MobiDB-lite"/>
    </source>
</evidence>
<name>A0A2G9HUQ5_9LAMI</name>
<accession>A0A2G9HUQ5</accession>
<comment type="caution">
    <text evidence="3">The sequence shown here is derived from an EMBL/GenBank/DDBJ whole genome shotgun (WGS) entry which is preliminary data.</text>
</comment>
<dbReference type="InterPro" id="IPR003611">
    <property type="entry name" value="NUMOD3"/>
</dbReference>
<dbReference type="PANTHER" id="PTHR34199">
    <property type="entry name" value="NUMOD3 MOTIF FAMILY PROTEIN, EXPRESSED"/>
    <property type="match status" value="1"/>
</dbReference>
<feature type="region of interest" description="Disordered" evidence="1">
    <location>
        <begin position="107"/>
        <end position="129"/>
    </location>
</feature>
<dbReference type="STRING" id="429701.A0A2G9HUQ5"/>
<evidence type="ECO:0000313" key="3">
    <source>
        <dbReference type="EMBL" id="PIN21247.1"/>
    </source>
</evidence>
<dbReference type="PANTHER" id="PTHR34199:SF2">
    <property type="entry name" value="NUMOD3 MOTIF FAMILY PROTEIN, EXPRESSED"/>
    <property type="match status" value="1"/>
</dbReference>
<gene>
    <name evidence="3" type="ORF">CDL12_06037</name>
</gene>